<name>A0AAE1DVI8_9GAST</name>
<feature type="signal peptide" evidence="1">
    <location>
        <begin position="1"/>
        <end position="17"/>
    </location>
</feature>
<proteinExistence type="predicted"/>
<protein>
    <submittedName>
        <fullName evidence="2">Uncharacterized protein</fullName>
    </submittedName>
</protein>
<reference evidence="2" key="1">
    <citation type="journal article" date="2023" name="G3 (Bethesda)">
        <title>A reference genome for the long-term kleptoplast-retaining sea slug Elysia crispata morphotype clarki.</title>
        <authorList>
            <person name="Eastman K.E."/>
            <person name="Pendleton A.L."/>
            <person name="Shaikh M.A."/>
            <person name="Suttiyut T."/>
            <person name="Ogas R."/>
            <person name="Tomko P."/>
            <person name="Gavelis G."/>
            <person name="Widhalm J.R."/>
            <person name="Wisecaver J.H."/>
        </authorList>
    </citation>
    <scope>NUCLEOTIDE SEQUENCE</scope>
    <source>
        <strain evidence="2">ECLA1</strain>
    </source>
</reference>
<evidence type="ECO:0000256" key="1">
    <source>
        <dbReference type="SAM" id="SignalP"/>
    </source>
</evidence>
<dbReference type="AlphaFoldDB" id="A0AAE1DVI8"/>
<sequence>MKAWVLLGFFQILVVAADDYYNVECRSSWCGASLVYRHKINGKDVCCIHHLHSYMVVRTERQRNKDVEKCYCKVAFSNKIG</sequence>
<keyword evidence="1" id="KW-0732">Signal</keyword>
<evidence type="ECO:0000313" key="3">
    <source>
        <dbReference type="Proteomes" id="UP001283361"/>
    </source>
</evidence>
<dbReference type="Proteomes" id="UP001283361">
    <property type="component" value="Unassembled WGS sequence"/>
</dbReference>
<keyword evidence="3" id="KW-1185">Reference proteome</keyword>
<comment type="caution">
    <text evidence="2">The sequence shown here is derived from an EMBL/GenBank/DDBJ whole genome shotgun (WGS) entry which is preliminary data.</text>
</comment>
<dbReference type="EMBL" id="JAWDGP010002289">
    <property type="protein sequence ID" value="KAK3784277.1"/>
    <property type="molecule type" value="Genomic_DNA"/>
</dbReference>
<organism evidence="2 3">
    <name type="scientific">Elysia crispata</name>
    <name type="common">lettuce slug</name>
    <dbReference type="NCBI Taxonomy" id="231223"/>
    <lineage>
        <taxon>Eukaryota</taxon>
        <taxon>Metazoa</taxon>
        <taxon>Spiralia</taxon>
        <taxon>Lophotrochozoa</taxon>
        <taxon>Mollusca</taxon>
        <taxon>Gastropoda</taxon>
        <taxon>Heterobranchia</taxon>
        <taxon>Euthyneura</taxon>
        <taxon>Panpulmonata</taxon>
        <taxon>Sacoglossa</taxon>
        <taxon>Placobranchoidea</taxon>
        <taxon>Plakobranchidae</taxon>
        <taxon>Elysia</taxon>
    </lineage>
</organism>
<accession>A0AAE1DVI8</accession>
<gene>
    <name evidence="2" type="ORF">RRG08_037355</name>
</gene>
<feature type="chain" id="PRO_5042073535" evidence="1">
    <location>
        <begin position="18"/>
        <end position="81"/>
    </location>
</feature>
<evidence type="ECO:0000313" key="2">
    <source>
        <dbReference type="EMBL" id="KAK3784277.1"/>
    </source>
</evidence>